<reference evidence="2" key="1">
    <citation type="journal article" date="2020" name="mSystems">
        <title>Genome- and Community-Level Interaction Insights into Carbon Utilization and Element Cycling Functions of Hydrothermarchaeota in Hydrothermal Sediment.</title>
        <authorList>
            <person name="Zhou Z."/>
            <person name="Liu Y."/>
            <person name="Xu W."/>
            <person name="Pan J."/>
            <person name="Luo Z.H."/>
            <person name="Li M."/>
        </authorList>
    </citation>
    <scope>NUCLEOTIDE SEQUENCE [LARGE SCALE GENOMIC DNA]</scope>
    <source>
        <strain evidence="2">SpSt-34</strain>
    </source>
</reference>
<dbReference type="Pfam" id="PF03480">
    <property type="entry name" value="DctP"/>
    <property type="match status" value="1"/>
</dbReference>
<dbReference type="GO" id="GO:0055085">
    <property type="term" value="P:transmembrane transport"/>
    <property type="evidence" value="ECO:0007669"/>
    <property type="project" value="InterPro"/>
</dbReference>
<gene>
    <name evidence="2" type="ORF">ENQ77_05340</name>
</gene>
<sequence length="366" mass="41568">MERRRFLFSILLFFLFFLATRVSALTWRFQTPLNPKDDAIKVFELFIKEVETATNNELKIQMLAGGASGISMPQYITAYSQNLIECGDLLSIMYPTQLGEWVHISSLTSYVFSSPKSIIMLKDKMRKTYEESLSAKGITLLALINANLTIDAVTPIFSKKPIRGLQDLKGMRLRAPGKILEEYIWKPLNVNVLEIPISEVYMAMSRGLCDAAKSGTQRLLALGLHEVCRYVYLDSYVSGFTPSCIVCSSKALVQLPKEMQGKILEAGKRVEEVFWNDVYFNPKKYGMSSEIDALNEAQVKGMEIAFLPPDIFERIQKSAEEGIKDLAQKTGEQGKYFAEQVFQAKNKYQSRESVVYEWLMTLKKSK</sequence>
<dbReference type="PANTHER" id="PTHR33376:SF5">
    <property type="entry name" value="EXTRACYTOPLASMIC SOLUTE RECEPTOR PROTEIN"/>
    <property type="match status" value="1"/>
</dbReference>
<dbReference type="AlphaFoldDB" id="A0A7C2K527"/>
<proteinExistence type="predicted"/>
<evidence type="ECO:0000256" key="1">
    <source>
        <dbReference type="ARBA" id="ARBA00022729"/>
    </source>
</evidence>
<evidence type="ECO:0008006" key="3">
    <source>
        <dbReference type="Google" id="ProtNLM"/>
    </source>
</evidence>
<dbReference type="NCBIfam" id="NF037995">
    <property type="entry name" value="TRAP_S1"/>
    <property type="match status" value="1"/>
</dbReference>
<protein>
    <recommendedName>
        <fullName evidence="3">TRAP transporter substrate-binding protein</fullName>
    </recommendedName>
</protein>
<comment type="caution">
    <text evidence="2">The sequence shown here is derived from an EMBL/GenBank/DDBJ whole genome shotgun (WGS) entry which is preliminary data.</text>
</comment>
<dbReference type="EMBL" id="DSOL01000150">
    <property type="protein sequence ID" value="HEN28069.1"/>
    <property type="molecule type" value="Genomic_DNA"/>
</dbReference>
<dbReference type="InterPro" id="IPR038404">
    <property type="entry name" value="TRAP_DctP_sf"/>
</dbReference>
<accession>A0A7C2K527</accession>
<organism evidence="2">
    <name type="scientific">candidate division WOR-3 bacterium</name>
    <dbReference type="NCBI Taxonomy" id="2052148"/>
    <lineage>
        <taxon>Bacteria</taxon>
        <taxon>Bacteria division WOR-3</taxon>
    </lineage>
</organism>
<dbReference type="PANTHER" id="PTHR33376">
    <property type="match status" value="1"/>
</dbReference>
<keyword evidence="1" id="KW-0732">Signal</keyword>
<dbReference type="Gene3D" id="3.40.190.170">
    <property type="entry name" value="Bacterial extracellular solute-binding protein, family 7"/>
    <property type="match status" value="1"/>
</dbReference>
<evidence type="ECO:0000313" key="2">
    <source>
        <dbReference type="EMBL" id="HEN28069.1"/>
    </source>
</evidence>
<dbReference type="InterPro" id="IPR018389">
    <property type="entry name" value="DctP_fam"/>
</dbReference>
<name>A0A7C2K527_UNCW3</name>